<feature type="region of interest" description="Disordered" evidence="1">
    <location>
        <begin position="1"/>
        <end position="55"/>
    </location>
</feature>
<protein>
    <submittedName>
        <fullName evidence="2">Uncharacterized protein</fullName>
    </submittedName>
</protein>
<reference evidence="2" key="2">
    <citation type="submission" date="2024-06" db="EMBL/GenBank/DDBJ databases">
        <authorList>
            <person name="Plum-Jensen L.E."/>
            <person name="Schramm A."/>
            <person name="Marshall I.P.G."/>
        </authorList>
    </citation>
    <scope>NUCLEOTIDE SEQUENCE</scope>
    <source>
        <strain evidence="2">Rat1</strain>
    </source>
</reference>
<proteinExistence type="predicted"/>
<name>A0AAU8LUX9_9BACT</name>
<dbReference type="KEGG" id="eaj:Q3M24_20895"/>
<evidence type="ECO:0000313" key="2">
    <source>
        <dbReference type="EMBL" id="XCN72717.1"/>
    </source>
</evidence>
<accession>A0AAU8LUX9</accession>
<gene>
    <name evidence="2" type="ORF">Q3M24_20895</name>
</gene>
<feature type="compositionally biased region" description="Low complexity" evidence="1">
    <location>
        <begin position="15"/>
        <end position="28"/>
    </location>
</feature>
<dbReference type="AlphaFoldDB" id="A0AAU8LUX9"/>
<feature type="compositionally biased region" description="Basic and acidic residues" evidence="1">
    <location>
        <begin position="1"/>
        <end position="11"/>
    </location>
</feature>
<reference evidence="2" key="1">
    <citation type="journal article" date="2024" name="Syst. Appl. Microbiol.">
        <title>First single-strain enrichments of Electrothrix cable bacteria, description of E. aestuarii sp. nov. and E. rattekaaiensis sp. nov., and proposal of a cable bacteria taxonomy following the rules of the SeqCode.</title>
        <authorList>
            <person name="Plum-Jensen L.E."/>
            <person name="Schramm A."/>
            <person name="Marshall I.P.G."/>
        </authorList>
    </citation>
    <scope>NUCLEOTIDE SEQUENCE</scope>
    <source>
        <strain evidence="2">Rat1</strain>
    </source>
</reference>
<dbReference type="EMBL" id="CP159373">
    <property type="protein sequence ID" value="XCN72717.1"/>
    <property type="molecule type" value="Genomic_DNA"/>
</dbReference>
<evidence type="ECO:0000256" key="1">
    <source>
        <dbReference type="SAM" id="MobiDB-lite"/>
    </source>
</evidence>
<organism evidence="2">
    <name type="scientific">Candidatus Electrothrix aestuarii</name>
    <dbReference type="NCBI Taxonomy" id="3062594"/>
    <lineage>
        <taxon>Bacteria</taxon>
        <taxon>Pseudomonadati</taxon>
        <taxon>Thermodesulfobacteriota</taxon>
        <taxon>Desulfobulbia</taxon>
        <taxon>Desulfobulbales</taxon>
        <taxon>Desulfobulbaceae</taxon>
        <taxon>Candidatus Electrothrix</taxon>
    </lineage>
</organism>
<sequence>MYKHQKTDRNAEVVSSEQYYQPEQVEQPSVRRSSDQHQQQVGLVSWQGRMGQINQ</sequence>